<sequence length="195" mass="22722">MNLEVKEKECKLLQSKQMTKIHLGSGRKIIKNWINFDVENYPGVVVVDLRNGIPLADGSVSKIFSEHAIEHFDKKTGYFLLKECYRVLKSGGSIRIGWPDLGLILWSYLFHNPRHKKHILPHIENGLVFGHWDEILSDRLFSWEHRYAYTAKHLKGLMVKIGFKNVRKKPFMKSDYGFKQDTHSDPVTVYLEAIK</sequence>
<evidence type="ECO:0000259" key="1">
    <source>
        <dbReference type="Pfam" id="PF08241"/>
    </source>
</evidence>
<dbReference type="GO" id="GO:0008757">
    <property type="term" value="F:S-adenosylmethionine-dependent methyltransferase activity"/>
    <property type="evidence" value="ECO:0007669"/>
    <property type="project" value="InterPro"/>
</dbReference>
<dbReference type="InterPro" id="IPR029063">
    <property type="entry name" value="SAM-dependent_MTases_sf"/>
</dbReference>
<dbReference type="CDD" id="cd02440">
    <property type="entry name" value="AdoMet_MTases"/>
    <property type="match status" value="1"/>
</dbReference>
<reference evidence="2 3" key="1">
    <citation type="journal article" date="2016" name="Nat. Commun.">
        <title>Thousands of microbial genomes shed light on interconnected biogeochemical processes in an aquifer system.</title>
        <authorList>
            <person name="Anantharaman K."/>
            <person name="Brown C.T."/>
            <person name="Hug L.A."/>
            <person name="Sharon I."/>
            <person name="Castelle C.J."/>
            <person name="Probst A.J."/>
            <person name="Thomas B.C."/>
            <person name="Singh A."/>
            <person name="Wilkins M.J."/>
            <person name="Karaoz U."/>
            <person name="Brodie E.L."/>
            <person name="Williams K.H."/>
            <person name="Hubbard S.S."/>
            <person name="Banfield J.F."/>
        </authorList>
    </citation>
    <scope>NUCLEOTIDE SEQUENCE [LARGE SCALE GENOMIC DNA]</scope>
</reference>
<protein>
    <recommendedName>
        <fullName evidence="1">Methyltransferase type 11 domain-containing protein</fullName>
    </recommendedName>
</protein>
<dbReference type="EMBL" id="MHCZ01000034">
    <property type="protein sequence ID" value="OGY29388.1"/>
    <property type="molecule type" value="Genomic_DNA"/>
</dbReference>
<dbReference type="InterPro" id="IPR013216">
    <property type="entry name" value="Methyltransf_11"/>
</dbReference>
<dbReference type="Gene3D" id="3.40.50.150">
    <property type="entry name" value="Vaccinia Virus protein VP39"/>
    <property type="match status" value="1"/>
</dbReference>
<proteinExistence type="predicted"/>
<evidence type="ECO:0000313" key="3">
    <source>
        <dbReference type="Proteomes" id="UP000178068"/>
    </source>
</evidence>
<comment type="caution">
    <text evidence="2">The sequence shown here is derived from an EMBL/GenBank/DDBJ whole genome shotgun (WGS) entry which is preliminary data.</text>
</comment>
<gene>
    <name evidence="2" type="ORF">A3F35_01505</name>
</gene>
<name>A0A1G1WNR5_9BACT</name>
<dbReference type="Pfam" id="PF08241">
    <property type="entry name" value="Methyltransf_11"/>
    <property type="match status" value="1"/>
</dbReference>
<dbReference type="AlphaFoldDB" id="A0A1G1WNR5"/>
<dbReference type="STRING" id="1802603.A3F35_01505"/>
<accession>A0A1G1WNR5</accession>
<evidence type="ECO:0000313" key="2">
    <source>
        <dbReference type="EMBL" id="OGY29388.1"/>
    </source>
</evidence>
<dbReference type="Proteomes" id="UP000178068">
    <property type="component" value="Unassembled WGS sequence"/>
</dbReference>
<organism evidence="2 3">
    <name type="scientific">Candidatus Woykebacteria bacterium RIFCSPHIGHO2_12_FULL_45_10</name>
    <dbReference type="NCBI Taxonomy" id="1802603"/>
    <lineage>
        <taxon>Bacteria</taxon>
        <taxon>Candidatus Woykeibacteriota</taxon>
    </lineage>
</organism>
<dbReference type="SUPFAM" id="SSF53335">
    <property type="entry name" value="S-adenosyl-L-methionine-dependent methyltransferases"/>
    <property type="match status" value="1"/>
</dbReference>
<feature type="domain" description="Methyltransferase type 11" evidence="1">
    <location>
        <begin position="44"/>
        <end position="94"/>
    </location>
</feature>